<dbReference type="EMBL" id="ADBV01009390">
    <property type="protein sequence ID" value="EJW76220.1"/>
    <property type="molecule type" value="Genomic_DNA"/>
</dbReference>
<dbReference type="Proteomes" id="UP000004810">
    <property type="component" value="Unassembled WGS sequence"/>
</dbReference>
<reference evidence="3" key="1">
    <citation type="submission" date="2012-08" db="EMBL/GenBank/DDBJ databases">
        <title>The Genome Sequence of Wuchereria bancrofti.</title>
        <authorList>
            <person name="Nutman T.B."/>
            <person name="Fink D.L."/>
            <person name="Russ C."/>
            <person name="Young S."/>
            <person name="Zeng Q."/>
            <person name="Koehrsen M."/>
            <person name="Alvarado L."/>
            <person name="Berlin A."/>
            <person name="Chapman S.B."/>
            <person name="Chen Z."/>
            <person name="Freedman E."/>
            <person name="Gellesch M."/>
            <person name="Goldberg J."/>
            <person name="Griggs A."/>
            <person name="Gujja S."/>
            <person name="Heilman E.R."/>
            <person name="Heiman D."/>
            <person name="Hepburn T."/>
            <person name="Howarth C."/>
            <person name="Jen D."/>
            <person name="Larson L."/>
            <person name="Lewis B."/>
            <person name="Mehta T."/>
            <person name="Park D."/>
            <person name="Pearson M."/>
            <person name="Roberts A."/>
            <person name="Saif S."/>
            <person name="Shea T."/>
            <person name="Shenoy N."/>
            <person name="Sisk P."/>
            <person name="Stolte C."/>
            <person name="Sykes S."/>
            <person name="Walk T."/>
            <person name="White J."/>
            <person name="Yandava C."/>
            <person name="Haas B."/>
            <person name="Henn M.R."/>
            <person name="Nusbaum C."/>
            <person name="Birren B."/>
        </authorList>
    </citation>
    <scope>NUCLEOTIDE SEQUENCE [LARGE SCALE GENOMIC DNA]</scope>
    <source>
        <strain evidence="3">NA</strain>
    </source>
</reference>
<dbReference type="InterPro" id="IPR012961">
    <property type="entry name" value="Ski2/MTR4_C"/>
</dbReference>
<comment type="caution">
    <text evidence="2">The sequence shown here is derived from an EMBL/GenBank/DDBJ whole genome shotgun (WGS) entry which is preliminary data.</text>
</comment>
<dbReference type="Pfam" id="PF08148">
    <property type="entry name" value="DSHCT"/>
    <property type="match status" value="1"/>
</dbReference>
<feature type="domain" description="ATP-dependent RNA helicase Ski2/MTR4 C-terminal" evidence="1">
    <location>
        <begin position="1"/>
        <end position="51"/>
    </location>
</feature>
<protein>
    <recommendedName>
        <fullName evidence="1">ATP-dependent RNA helicase Ski2/MTR4 C-terminal domain-containing protein</fullName>
    </recommendedName>
</protein>
<sequence>MIVRCIQRLDELCHDIRNAARLVGDPTLYEKMDDTSAAIRRDIVFAASLYTVLD</sequence>
<evidence type="ECO:0000313" key="3">
    <source>
        <dbReference type="Proteomes" id="UP000004810"/>
    </source>
</evidence>
<dbReference type="SMART" id="SM01142">
    <property type="entry name" value="DSHCT"/>
    <property type="match status" value="1"/>
</dbReference>
<organism evidence="2 3">
    <name type="scientific">Wuchereria bancrofti</name>
    <dbReference type="NCBI Taxonomy" id="6293"/>
    <lineage>
        <taxon>Eukaryota</taxon>
        <taxon>Metazoa</taxon>
        <taxon>Ecdysozoa</taxon>
        <taxon>Nematoda</taxon>
        <taxon>Chromadorea</taxon>
        <taxon>Rhabditida</taxon>
        <taxon>Spirurina</taxon>
        <taxon>Spiruromorpha</taxon>
        <taxon>Filarioidea</taxon>
        <taxon>Onchocercidae</taxon>
        <taxon>Wuchereria</taxon>
    </lineage>
</organism>
<accession>J9APG7</accession>
<gene>
    <name evidence="2" type="ORF">WUBG_12870</name>
</gene>
<dbReference type="Gene3D" id="1.10.3380.30">
    <property type="match status" value="1"/>
</dbReference>
<evidence type="ECO:0000259" key="1">
    <source>
        <dbReference type="SMART" id="SM01142"/>
    </source>
</evidence>
<dbReference type="AlphaFoldDB" id="J9APG7"/>
<proteinExistence type="predicted"/>
<evidence type="ECO:0000313" key="2">
    <source>
        <dbReference type="EMBL" id="EJW76220.1"/>
    </source>
</evidence>
<name>J9APG7_WUCBA</name>